<accession>A0ABZ1YM40</accession>
<keyword evidence="3" id="KW-1185">Reference proteome</keyword>
<dbReference type="Proteomes" id="UP001432062">
    <property type="component" value="Chromosome"/>
</dbReference>
<name>A0ABZ1YM40_9NOCA</name>
<dbReference type="EMBL" id="CP109441">
    <property type="protein sequence ID" value="WUV44289.1"/>
    <property type="molecule type" value="Genomic_DNA"/>
</dbReference>
<gene>
    <name evidence="2" type="ORF">OG563_34710</name>
</gene>
<evidence type="ECO:0000313" key="3">
    <source>
        <dbReference type="Proteomes" id="UP001432062"/>
    </source>
</evidence>
<evidence type="ECO:0008006" key="4">
    <source>
        <dbReference type="Google" id="ProtNLM"/>
    </source>
</evidence>
<feature type="transmembrane region" description="Helical" evidence="1">
    <location>
        <begin position="17"/>
        <end position="39"/>
    </location>
</feature>
<sequence length="45" mass="4576">MSAQPASGTTPSTRLPALVYALATGTFWATGAVVAAAVAGRERWL</sequence>
<keyword evidence="1" id="KW-0812">Transmembrane</keyword>
<keyword evidence="1" id="KW-1133">Transmembrane helix</keyword>
<evidence type="ECO:0000256" key="1">
    <source>
        <dbReference type="SAM" id="Phobius"/>
    </source>
</evidence>
<evidence type="ECO:0000313" key="2">
    <source>
        <dbReference type="EMBL" id="WUV44289.1"/>
    </source>
</evidence>
<organism evidence="2 3">
    <name type="scientific">Nocardia vinacea</name>
    <dbReference type="NCBI Taxonomy" id="96468"/>
    <lineage>
        <taxon>Bacteria</taxon>
        <taxon>Bacillati</taxon>
        <taxon>Actinomycetota</taxon>
        <taxon>Actinomycetes</taxon>
        <taxon>Mycobacteriales</taxon>
        <taxon>Nocardiaceae</taxon>
        <taxon>Nocardia</taxon>
    </lineage>
</organism>
<protein>
    <recommendedName>
        <fullName evidence="4">EamA family transporter</fullName>
    </recommendedName>
</protein>
<dbReference type="RefSeq" id="WP_329407179.1">
    <property type="nucleotide sequence ID" value="NZ_CP109441.1"/>
</dbReference>
<proteinExistence type="predicted"/>
<keyword evidence="1" id="KW-0472">Membrane</keyword>
<reference evidence="2" key="1">
    <citation type="submission" date="2022-10" db="EMBL/GenBank/DDBJ databases">
        <title>The complete genomes of actinobacterial strains from the NBC collection.</title>
        <authorList>
            <person name="Joergensen T.S."/>
            <person name="Alvarez Arevalo M."/>
            <person name="Sterndorff E.B."/>
            <person name="Faurdal D."/>
            <person name="Vuksanovic O."/>
            <person name="Mourched A.-S."/>
            <person name="Charusanti P."/>
            <person name="Shaw S."/>
            <person name="Blin K."/>
            <person name="Weber T."/>
        </authorList>
    </citation>
    <scope>NUCLEOTIDE SEQUENCE</scope>
    <source>
        <strain evidence="2">NBC_01482</strain>
    </source>
</reference>